<dbReference type="EMBL" id="OV725079">
    <property type="protein sequence ID" value="CAH1395221.1"/>
    <property type="molecule type" value="Genomic_DNA"/>
</dbReference>
<evidence type="ECO:0000256" key="8">
    <source>
        <dbReference type="RuleBase" id="RU361177"/>
    </source>
</evidence>
<feature type="compositionally biased region" description="Acidic residues" evidence="9">
    <location>
        <begin position="505"/>
        <end position="514"/>
    </location>
</feature>
<protein>
    <recommendedName>
        <fullName evidence="8">Flavin-containing monooxygenase</fullName>
        <ecNumber evidence="8">1.-.-.-</ecNumber>
    </recommendedName>
</protein>
<dbReference type="Pfam" id="PF00743">
    <property type="entry name" value="FMO-like"/>
    <property type="match status" value="2"/>
</dbReference>
<dbReference type="InterPro" id="IPR050346">
    <property type="entry name" value="FMO-like"/>
</dbReference>
<dbReference type="GO" id="GO:0050661">
    <property type="term" value="F:NADP binding"/>
    <property type="evidence" value="ECO:0007669"/>
    <property type="project" value="InterPro"/>
</dbReference>
<gene>
    <name evidence="10" type="ORF">NEZAVI_LOCUS5533</name>
</gene>
<proteinExistence type="inferred from homology"/>
<evidence type="ECO:0000256" key="2">
    <source>
        <dbReference type="ARBA" id="ARBA00009183"/>
    </source>
</evidence>
<feature type="compositionally biased region" description="Basic and acidic residues" evidence="9">
    <location>
        <begin position="495"/>
        <end position="504"/>
    </location>
</feature>
<organism evidence="10 11">
    <name type="scientific">Nezara viridula</name>
    <name type="common">Southern green stink bug</name>
    <name type="synonym">Cimex viridulus</name>
    <dbReference type="NCBI Taxonomy" id="85310"/>
    <lineage>
        <taxon>Eukaryota</taxon>
        <taxon>Metazoa</taxon>
        <taxon>Ecdysozoa</taxon>
        <taxon>Arthropoda</taxon>
        <taxon>Hexapoda</taxon>
        <taxon>Insecta</taxon>
        <taxon>Pterygota</taxon>
        <taxon>Neoptera</taxon>
        <taxon>Paraneoptera</taxon>
        <taxon>Hemiptera</taxon>
        <taxon>Heteroptera</taxon>
        <taxon>Panheteroptera</taxon>
        <taxon>Pentatomomorpha</taxon>
        <taxon>Pentatomoidea</taxon>
        <taxon>Pentatomidae</taxon>
        <taxon>Pentatominae</taxon>
        <taxon>Nezara</taxon>
    </lineage>
</organism>
<reference evidence="10" key="1">
    <citation type="submission" date="2022-01" db="EMBL/GenBank/DDBJ databases">
        <authorList>
            <person name="King R."/>
        </authorList>
    </citation>
    <scope>NUCLEOTIDE SEQUENCE</scope>
</reference>
<dbReference type="InterPro" id="IPR020946">
    <property type="entry name" value="Flavin_mOase-like"/>
</dbReference>
<feature type="region of interest" description="Disordered" evidence="9">
    <location>
        <begin position="495"/>
        <end position="590"/>
    </location>
</feature>
<keyword evidence="4 8" id="KW-0274">FAD</keyword>
<feature type="compositionally biased region" description="Basic and acidic residues" evidence="9">
    <location>
        <begin position="327"/>
        <end position="369"/>
    </location>
</feature>
<dbReference type="AlphaFoldDB" id="A0A9P0H417"/>
<dbReference type="Proteomes" id="UP001152798">
    <property type="component" value="Chromosome 3"/>
</dbReference>
<dbReference type="PANTHER" id="PTHR23023">
    <property type="entry name" value="DIMETHYLANILINE MONOOXYGENASE"/>
    <property type="match status" value="1"/>
</dbReference>
<dbReference type="PRINTS" id="PR00370">
    <property type="entry name" value="FMOXYGENASE"/>
</dbReference>
<dbReference type="SUPFAM" id="SSF51905">
    <property type="entry name" value="FAD/NAD(P)-binding domain"/>
    <property type="match status" value="2"/>
</dbReference>
<evidence type="ECO:0000256" key="7">
    <source>
        <dbReference type="ARBA" id="ARBA00023033"/>
    </source>
</evidence>
<comment type="similarity">
    <text evidence="2 8">Belongs to the FMO family.</text>
</comment>
<name>A0A9P0H417_NEZVI</name>
<accession>A0A9P0H417</accession>
<evidence type="ECO:0000256" key="4">
    <source>
        <dbReference type="ARBA" id="ARBA00022827"/>
    </source>
</evidence>
<keyword evidence="7 8" id="KW-0503">Monooxygenase</keyword>
<feature type="region of interest" description="Disordered" evidence="9">
    <location>
        <begin position="326"/>
        <end position="373"/>
    </location>
</feature>
<evidence type="ECO:0000313" key="11">
    <source>
        <dbReference type="Proteomes" id="UP001152798"/>
    </source>
</evidence>
<keyword evidence="5" id="KW-0521">NADP</keyword>
<dbReference type="OrthoDB" id="66881at2759"/>
<dbReference type="InterPro" id="IPR000960">
    <property type="entry name" value="Flavin_mOase"/>
</dbReference>
<feature type="compositionally biased region" description="Basic and acidic residues" evidence="9">
    <location>
        <begin position="572"/>
        <end position="589"/>
    </location>
</feature>
<evidence type="ECO:0000256" key="5">
    <source>
        <dbReference type="ARBA" id="ARBA00022857"/>
    </source>
</evidence>
<comment type="cofactor">
    <cofactor evidence="1 8">
        <name>FAD</name>
        <dbReference type="ChEBI" id="CHEBI:57692"/>
    </cofactor>
</comment>
<evidence type="ECO:0000256" key="9">
    <source>
        <dbReference type="SAM" id="MobiDB-lite"/>
    </source>
</evidence>
<dbReference type="InterPro" id="IPR036188">
    <property type="entry name" value="FAD/NAD-bd_sf"/>
</dbReference>
<dbReference type="Gene3D" id="3.50.50.60">
    <property type="entry name" value="FAD/NAD(P)-binding domain"/>
    <property type="match status" value="2"/>
</dbReference>
<evidence type="ECO:0000256" key="1">
    <source>
        <dbReference type="ARBA" id="ARBA00001974"/>
    </source>
</evidence>
<sequence length="1087" mass="122722">MEAKKGRISNNSKKIRLHTIEPNEVLLPTEESLENGNELSDPIVMDHGSSDIIKQPDTHSPIKLHLDYAGTIKDVYENQSLLSNKLTDIEKADLDPVKLLTMGAENERKIRGVLKKKTNSIKPGAVKEITACLDALNFGTRSGMGLHIKRAHPVFFNDNINTDRKKERWTREELQLLALNEASLIAQGGNVRIRDLVDMQPGRSIWSIRKARTKEQYQDLLQRVMEGRNDEAADPNPAVAINNGTTDKQEFLKAARNLCQEITDPNSVLASLLEIAEEEEDISESLNAWLDSVVNVKSNISNESGERSLPANSTGVKKLPPINSLVDRLRGSDNRTDLHTDGKNSYKCPRDPSEIIQRTDKSGENKDSKEEDMELCAAPVRPQPAEVKPMESFTEQYFKTDVESRGAESIVKSTESCLSDVQCVRTVEEKTEITEEMCSIKTSLVTEKIQSFSESFQASLKLNERVDSSNDTCNLDIEKIVQSEAVAIENDLAEEAAKDQKDEEIQSDPNEETTLDIKEKNKDEIKVQNENNSFIENEQEKATSEEVVCNEAEENKKEVDEPYTETENASPKTERDDIKNSQSETKKTDNSLYPTVVVRKEDGRDVEAIECKEIKKEVRIVEPLDVRRRSSGFVAERDITSILEDANAVLSQVAEPRFQAEPSELRVAVVGAGPAGLCAARHLVSRGFRVEVYEQCPDIGGTWVYCEEPASTGSHPYPLHSSLYHDLWTNLPKEAMRFPDFDYPDDGTSYLPSEKILQYLVDYADHFNLHPAIKIKHQVKRVAPVGKGWSVTVEDLTTNKEDVSYFDAVMVCSGPNNVPVYPLIEGIAKFSGKQIHSRDYRRAETYTGKRVLIVGLGPSGLDITYQLAKTAKQVILSHNKTKTPDMEFPQDVILKPKVASLFDKTVTFADGTTEEVDVVIYCTGYTYNFPFLTEDCGIIVDQYVGPLYKHLINIERPTMCIVGLPKYCPHQYMVDYQVRAYLNILLGESKIPSKEEMVADLESDIALRSSEGQRKKDYHKLSKVRTQQYMDDLAKLGNLDQVEPVMFKLFHDAFFRAIKDFKGFRNYVYKIIDNENYEIHKIDEKDK</sequence>
<keyword evidence="6 8" id="KW-0560">Oxidoreductase</keyword>
<keyword evidence="11" id="KW-1185">Reference proteome</keyword>
<keyword evidence="3 8" id="KW-0285">Flavoprotein</keyword>
<evidence type="ECO:0000256" key="6">
    <source>
        <dbReference type="ARBA" id="ARBA00023002"/>
    </source>
</evidence>
<evidence type="ECO:0000256" key="3">
    <source>
        <dbReference type="ARBA" id="ARBA00022630"/>
    </source>
</evidence>
<dbReference type="GO" id="GO:0050660">
    <property type="term" value="F:flavin adenine dinucleotide binding"/>
    <property type="evidence" value="ECO:0007669"/>
    <property type="project" value="InterPro"/>
</dbReference>
<dbReference type="GO" id="GO:0004499">
    <property type="term" value="F:N,N-dimethylaniline monooxygenase activity"/>
    <property type="evidence" value="ECO:0007669"/>
    <property type="project" value="InterPro"/>
</dbReference>
<dbReference type="EC" id="1.-.-.-" evidence="8"/>
<feature type="compositionally biased region" description="Basic and acidic residues" evidence="9">
    <location>
        <begin position="515"/>
        <end position="527"/>
    </location>
</feature>
<dbReference type="FunFam" id="3.50.50.60:FF:000138">
    <property type="entry name" value="Flavin-containing monooxygenase"/>
    <property type="match status" value="1"/>
</dbReference>
<evidence type="ECO:0000313" key="10">
    <source>
        <dbReference type="EMBL" id="CAH1395221.1"/>
    </source>
</evidence>